<proteinExistence type="predicted"/>
<sequence length="75" mass="8271">MKRKKRSGWEALVDLAGCGKSAKRGDNIPSSVWGADVAGTSPNTQKRQIAFIRFGAVLRFDANRYPETTCFPDQP</sequence>
<comment type="caution">
    <text evidence="1">The sequence shown here is derived from an EMBL/GenBank/DDBJ whole genome shotgun (WGS) entry which is preliminary data.</text>
</comment>
<organism evidence="1 2">
    <name type="scientific">Crateriforma conspicua</name>
    <dbReference type="NCBI Taxonomy" id="2527996"/>
    <lineage>
        <taxon>Bacteria</taxon>
        <taxon>Pseudomonadati</taxon>
        <taxon>Planctomycetota</taxon>
        <taxon>Planctomycetia</taxon>
        <taxon>Planctomycetales</taxon>
        <taxon>Planctomycetaceae</taxon>
        <taxon>Crateriforma</taxon>
    </lineage>
</organism>
<evidence type="ECO:0000313" key="2">
    <source>
        <dbReference type="Proteomes" id="UP000316476"/>
    </source>
</evidence>
<accession>A0A5C6FQT6</accession>
<evidence type="ECO:0000313" key="1">
    <source>
        <dbReference type="EMBL" id="TWU62856.1"/>
    </source>
</evidence>
<gene>
    <name evidence="1" type="ORF">V7x_45920</name>
</gene>
<dbReference type="Proteomes" id="UP000316476">
    <property type="component" value="Unassembled WGS sequence"/>
</dbReference>
<dbReference type="AlphaFoldDB" id="A0A5C6FQT6"/>
<dbReference type="EMBL" id="SJPZ01000002">
    <property type="protein sequence ID" value="TWU62856.1"/>
    <property type="molecule type" value="Genomic_DNA"/>
</dbReference>
<name>A0A5C6FQT6_9PLAN</name>
<protein>
    <submittedName>
        <fullName evidence="1">Uncharacterized protein</fullName>
    </submittedName>
</protein>
<reference evidence="1 2" key="1">
    <citation type="submission" date="2019-02" db="EMBL/GenBank/DDBJ databases">
        <title>Deep-cultivation of Planctomycetes and their phenomic and genomic characterization uncovers novel biology.</title>
        <authorList>
            <person name="Wiegand S."/>
            <person name="Jogler M."/>
            <person name="Boedeker C."/>
            <person name="Pinto D."/>
            <person name="Vollmers J."/>
            <person name="Rivas-Marin E."/>
            <person name="Kohn T."/>
            <person name="Peeters S.H."/>
            <person name="Heuer A."/>
            <person name="Rast P."/>
            <person name="Oberbeckmann S."/>
            <person name="Bunk B."/>
            <person name="Jeske O."/>
            <person name="Meyerdierks A."/>
            <person name="Storesund J.E."/>
            <person name="Kallscheuer N."/>
            <person name="Luecker S."/>
            <person name="Lage O.M."/>
            <person name="Pohl T."/>
            <person name="Merkel B.J."/>
            <person name="Hornburger P."/>
            <person name="Mueller R.-W."/>
            <person name="Bruemmer F."/>
            <person name="Labrenz M."/>
            <person name="Spormann A.M."/>
            <person name="Op Den Camp H."/>
            <person name="Overmann J."/>
            <person name="Amann R."/>
            <person name="Jetten M.S.M."/>
            <person name="Mascher T."/>
            <person name="Medema M.H."/>
            <person name="Devos D.P."/>
            <person name="Kaster A.-K."/>
            <person name="Ovreas L."/>
            <person name="Rohde M."/>
            <person name="Galperin M.Y."/>
            <person name="Jogler C."/>
        </authorList>
    </citation>
    <scope>NUCLEOTIDE SEQUENCE [LARGE SCALE GENOMIC DNA]</scope>
    <source>
        <strain evidence="1 2">V7</strain>
    </source>
</reference>